<proteinExistence type="predicted"/>
<dbReference type="Proteomes" id="UP000318483">
    <property type="component" value="Chromosome"/>
</dbReference>
<dbReference type="AlphaFoldDB" id="A0A5B8IV71"/>
<sequence length="93" mass="9731">MTQNIEKMTGDDRAADATEAASALRTLRDELISQGVPLASILSGFHAEIIAEMVTAYGPAVTIDRMVNAADRIEAMPALEYVAAVVAGPTGRA</sequence>
<dbReference type="EMBL" id="CP042261">
    <property type="protein sequence ID" value="QDY70012.1"/>
    <property type="molecule type" value="Genomic_DNA"/>
</dbReference>
<reference evidence="1 2" key="1">
    <citation type="submission" date="2019-07" db="EMBL/GenBank/DDBJ databases">
        <title>Litoreibacter alkalisoli sp. nov., isolated from saline-alkaline soil.</title>
        <authorList>
            <person name="Wang S."/>
            <person name="Xu L."/>
            <person name="Xing Y.-T."/>
            <person name="Sun J.-Q."/>
        </authorList>
    </citation>
    <scope>NUCLEOTIDE SEQUENCE [LARGE SCALE GENOMIC DNA]</scope>
    <source>
        <strain evidence="1 2">LN3S51</strain>
    </source>
</reference>
<gene>
    <name evidence="1" type="ORF">FPZ52_10540</name>
</gene>
<evidence type="ECO:0000313" key="1">
    <source>
        <dbReference type="EMBL" id="QDY70012.1"/>
    </source>
</evidence>
<organism evidence="1 2">
    <name type="scientific">Qingshengfaniella alkalisoli</name>
    <dbReference type="NCBI Taxonomy" id="2599296"/>
    <lineage>
        <taxon>Bacteria</taxon>
        <taxon>Pseudomonadati</taxon>
        <taxon>Pseudomonadota</taxon>
        <taxon>Alphaproteobacteria</taxon>
        <taxon>Rhodobacterales</taxon>
        <taxon>Paracoccaceae</taxon>
        <taxon>Qingshengfaniella</taxon>
    </lineage>
</organism>
<keyword evidence="2" id="KW-1185">Reference proteome</keyword>
<accession>A0A5B8IV71</accession>
<protein>
    <submittedName>
        <fullName evidence="1">Uncharacterized protein</fullName>
    </submittedName>
</protein>
<dbReference type="RefSeq" id="WP_146365388.1">
    <property type="nucleotide sequence ID" value="NZ_CP042261.1"/>
</dbReference>
<name>A0A5B8IV71_9RHOB</name>
<evidence type="ECO:0000313" key="2">
    <source>
        <dbReference type="Proteomes" id="UP000318483"/>
    </source>
</evidence>
<dbReference type="KEGG" id="lit:FPZ52_10540"/>